<dbReference type="PANTHER" id="PTHR23155">
    <property type="entry name" value="DISEASE RESISTANCE PROTEIN RP"/>
    <property type="match status" value="1"/>
</dbReference>
<dbReference type="SMART" id="SM00382">
    <property type="entry name" value="AAA"/>
    <property type="match status" value="1"/>
</dbReference>
<evidence type="ECO:0000313" key="9">
    <source>
        <dbReference type="EMBL" id="VAI12550.1"/>
    </source>
</evidence>
<dbReference type="InterPro" id="IPR003593">
    <property type="entry name" value="AAA+_ATPase"/>
</dbReference>
<dbReference type="Gene3D" id="3.40.50.300">
    <property type="entry name" value="P-loop containing nucleotide triphosphate hydrolases"/>
    <property type="match status" value="1"/>
</dbReference>
<name>A0A9R0WI47_TRITD</name>
<dbReference type="FunFam" id="1.10.10.10:FF:000322">
    <property type="entry name" value="Probable disease resistance protein At1g63360"/>
    <property type="match status" value="1"/>
</dbReference>
<feature type="domain" description="AAA+ ATPase" evidence="8">
    <location>
        <begin position="237"/>
        <end position="383"/>
    </location>
</feature>
<keyword evidence="2" id="KW-0433">Leucine-rich repeat</keyword>
<evidence type="ECO:0000256" key="4">
    <source>
        <dbReference type="ARBA" id="ARBA00022741"/>
    </source>
</evidence>
<evidence type="ECO:0000256" key="5">
    <source>
        <dbReference type="ARBA" id="ARBA00022821"/>
    </source>
</evidence>
<dbReference type="PANTHER" id="PTHR23155:SF1107">
    <property type="entry name" value="OS08G0373000 PROTEIN"/>
    <property type="match status" value="1"/>
</dbReference>
<dbReference type="EMBL" id="LT934119">
    <property type="protein sequence ID" value="VAI12550.1"/>
    <property type="molecule type" value="Genomic_DNA"/>
</dbReference>
<keyword evidence="10" id="KW-1185">Reference proteome</keyword>
<keyword evidence="6" id="KW-0175">Coiled coil</keyword>
<evidence type="ECO:0000256" key="2">
    <source>
        <dbReference type="ARBA" id="ARBA00022614"/>
    </source>
</evidence>
<accession>A0A9R0WI47</accession>
<dbReference type="SUPFAM" id="SSF52540">
    <property type="entry name" value="P-loop containing nucleoside triphosphate hydrolases"/>
    <property type="match status" value="1"/>
</dbReference>
<dbReference type="InterPro" id="IPR042197">
    <property type="entry name" value="Apaf_helical"/>
</dbReference>
<dbReference type="InterPro" id="IPR055414">
    <property type="entry name" value="LRR_R13L4/SHOC2-like"/>
</dbReference>
<evidence type="ECO:0000256" key="3">
    <source>
        <dbReference type="ARBA" id="ARBA00022737"/>
    </source>
</evidence>
<dbReference type="InterPro" id="IPR002182">
    <property type="entry name" value="NB-ARC"/>
</dbReference>
<proteinExistence type="inferred from homology"/>
<keyword evidence="3" id="KW-0677">Repeat</keyword>
<dbReference type="GO" id="GO:0002758">
    <property type="term" value="P:innate immune response-activating signaling pathway"/>
    <property type="evidence" value="ECO:0007669"/>
    <property type="project" value="UniProtKB-ARBA"/>
</dbReference>
<comment type="similarity">
    <text evidence="1">Belongs to the disease resistance NB-LRR family.</text>
</comment>
<protein>
    <recommendedName>
        <fullName evidence="8">AAA+ ATPase domain-containing protein</fullName>
    </recommendedName>
</protein>
<feature type="compositionally biased region" description="Basic and acidic residues" evidence="7">
    <location>
        <begin position="27"/>
        <end position="39"/>
    </location>
</feature>
<dbReference type="InterPro" id="IPR044974">
    <property type="entry name" value="Disease_R_plants"/>
</dbReference>
<gene>
    <name evidence="9" type="ORF">TRITD_5Av1G010340</name>
</gene>
<dbReference type="AlphaFoldDB" id="A0A9R0WI47"/>
<keyword evidence="4" id="KW-0547">Nucleotide-binding</keyword>
<dbReference type="PRINTS" id="PR00364">
    <property type="entry name" value="DISEASERSIST"/>
</dbReference>
<dbReference type="InterPro" id="IPR041118">
    <property type="entry name" value="Rx_N"/>
</dbReference>
<dbReference type="Pfam" id="PF23598">
    <property type="entry name" value="LRR_14"/>
    <property type="match status" value="1"/>
</dbReference>
<sequence length="901" mass="100832">MVETYTPYKSGASIQHVQPPIKHHPQSHVEKGETDRDPTAELSSTAATMEEGLVSAATGALQPAMGKLAALLRDEYKRSRGEVELLARELAAMDIFLLAKSSSSSDPVPSEQDKACMHEIRELSYDIDDDLDDFMEASVSDKSTKLAVLLDEMKATLGRTKARHQIAKAVDDLKEQVVQVAERHNHHKRSKVDPRAPTIVDDASKLVGLDGPKEELIQLLLAGSASESTQQQQPNPNPNLVAVVGSGGTGKTTLANQVYQKLKGQLDCHAFCSVRRNADKAQVLRSIYNQLYSSYNNLNRQSSPHPGARDLPGLITMISDYLENRRCIIVLDDIWDVEILKVIECAFPTASSGSKIIITTRIHAVAQSCCSTFSGHVYNIRPLSMVHSRQLFYTRLFNSEEKCPSNLEEISGQILAKCAGLPLAIIAISGVLADKASEKEIWDQVKDLIGRALRNSSVEDMVNIISLSYLDLPPHLKTCLLYLSIFPEGHIIEKENLIRRWIGEGFIQKKSGYTVYESGEMCFNDLINRNLIQAAKMDETFGDEVKSCRVHDTVHNFIVSKAVEENFVTIVGVPGVINPDPKAKIRRVSLQNDAEIPPGLDVSSARSLHVFGRNVKIPSLSEFRLLRVLDFEDCSQLEDDHLVGIGNLLQLKYLRFKHAKAITKIPEQVAMLHHLEIGVNGYSKLMEIPMTIQERLACYVTLRVDGYETVPDEIAAMQGLRVLEGLNIYTQSTEFLKKLGQLKKLRKLGIIWNMYDMGNCDVNYDKEEEEIEEDEEEFLSSICELGKAGLESLHIFVKEAADAYFKRSWFPDPQCGLRELIIVGDSLSEVPTWVASLINLEKLCITMDVINERDVEILRGLPSLRHLRIYADEDDVSESWAAVEKAMEEHPNRPTLVWYED</sequence>
<dbReference type="InterPro" id="IPR032675">
    <property type="entry name" value="LRR_dom_sf"/>
</dbReference>
<reference evidence="9 10" key="1">
    <citation type="submission" date="2017-09" db="EMBL/GenBank/DDBJ databases">
        <authorList>
            <consortium name="International Durum Wheat Genome Sequencing Consortium (IDWGSC)"/>
            <person name="Milanesi L."/>
        </authorList>
    </citation>
    <scope>NUCLEOTIDE SEQUENCE [LARGE SCALE GENOMIC DNA]</scope>
    <source>
        <strain evidence="10">cv. Svevo</strain>
    </source>
</reference>
<dbReference type="Pfam" id="PF23559">
    <property type="entry name" value="WHD_DRP"/>
    <property type="match status" value="1"/>
</dbReference>
<keyword evidence="5" id="KW-0611">Plant defense</keyword>
<dbReference type="Gene3D" id="3.80.10.10">
    <property type="entry name" value="Ribonuclease Inhibitor"/>
    <property type="match status" value="1"/>
</dbReference>
<dbReference type="GO" id="GO:0043531">
    <property type="term" value="F:ADP binding"/>
    <property type="evidence" value="ECO:0007669"/>
    <property type="project" value="InterPro"/>
</dbReference>
<dbReference type="GO" id="GO:0042742">
    <property type="term" value="P:defense response to bacterium"/>
    <property type="evidence" value="ECO:0007669"/>
    <property type="project" value="UniProtKB-ARBA"/>
</dbReference>
<dbReference type="GO" id="GO:0009626">
    <property type="term" value="P:plant-type hypersensitive response"/>
    <property type="evidence" value="ECO:0007669"/>
    <property type="project" value="UniProtKB-ARBA"/>
</dbReference>
<dbReference type="InterPro" id="IPR036388">
    <property type="entry name" value="WH-like_DNA-bd_sf"/>
</dbReference>
<dbReference type="Pfam" id="PF18052">
    <property type="entry name" value="Rx_N"/>
    <property type="match status" value="1"/>
</dbReference>
<organism evidence="9 10">
    <name type="scientific">Triticum turgidum subsp. durum</name>
    <name type="common">Durum wheat</name>
    <name type="synonym">Triticum durum</name>
    <dbReference type="NCBI Taxonomy" id="4567"/>
    <lineage>
        <taxon>Eukaryota</taxon>
        <taxon>Viridiplantae</taxon>
        <taxon>Streptophyta</taxon>
        <taxon>Embryophyta</taxon>
        <taxon>Tracheophyta</taxon>
        <taxon>Spermatophyta</taxon>
        <taxon>Magnoliopsida</taxon>
        <taxon>Liliopsida</taxon>
        <taxon>Poales</taxon>
        <taxon>Poaceae</taxon>
        <taxon>BOP clade</taxon>
        <taxon>Pooideae</taxon>
        <taxon>Triticodae</taxon>
        <taxon>Triticeae</taxon>
        <taxon>Triticinae</taxon>
        <taxon>Triticum</taxon>
    </lineage>
</organism>
<dbReference type="InterPro" id="IPR027417">
    <property type="entry name" value="P-loop_NTPase"/>
</dbReference>
<evidence type="ECO:0000313" key="10">
    <source>
        <dbReference type="Proteomes" id="UP000324705"/>
    </source>
</evidence>
<dbReference type="Pfam" id="PF00931">
    <property type="entry name" value="NB-ARC"/>
    <property type="match status" value="1"/>
</dbReference>
<dbReference type="OMA" id="ITMISNY"/>
<evidence type="ECO:0000256" key="7">
    <source>
        <dbReference type="SAM" id="MobiDB-lite"/>
    </source>
</evidence>
<dbReference type="InterPro" id="IPR058922">
    <property type="entry name" value="WHD_DRP"/>
</dbReference>
<dbReference type="Gene3D" id="1.10.8.430">
    <property type="entry name" value="Helical domain of apoptotic protease-activating factors"/>
    <property type="match status" value="1"/>
</dbReference>
<dbReference type="Gene3D" id="1.20.5.4130">
    <property type="match status" value="1"/>
</dbReference>
<feature type="region of interest" description="Disordered" evidence="7">
    <location>
        <begin position="1"/>
        <end position="41"/>
    </location>
</feature>
<dbReference type="Gene3D" id="1.10.10.10">
    <property type="entry name" value="Winged helix-like DNA-binding domain superfamily/Winged helix DNA-binding domain"/>
    <property type="match status" value="1"/>
</dbReference>
<dbReference type="Proteomes" id="UP000324705">
    <property type="component" value="Chromosome 5A"/>
</dbReference>
<evidence type="ECO:0000256" key="1">
    <source>
        <dbReference type="ARBA" id="ARBA00008894"/>
    </source>
</evidence>
<evidence type="ECO:0000259" key="8">
    <source>
        <dbReference type="SMART" id="SM00382"/>
    </source>
</evidence>
<evidence type="ECO:0000256" key="6">
    <source>
        <dbReference type="ARBA" id="ARBA00023054"/>
    </source>
</evidence>
<dbReference type="Gramene" id="TRITD5Av1G010340.1">
    <property type="protein sequence ID" value="TRITD5Av1G010340.1"/>
    <property type="gene ID" value="TRITD5Av1G010340"/>
</dbReference>
<dbReference type="SUPFAM" id="SSF52047">
    <property type="entry name" value="RNI-like"/>
    <property type="match status" value="1"/>
</dbReference>